<evidence type="ECO:0000256" key="4">
    <source>
        <dbReference type="ARBA" id="ARBA00022605"/>
    </source>
</evidence>
<comment type="subunit">
    <text evidence="2 13">Homodimer.</text>
</comment>
<comment type="caution">
    <text evidence="13">Lacks conserved residue(s) required for the propagation of feature annotation.</text>
</comment>
<comment type="catalytic activity">
    <reaction evidence="13">
        <text>(6R)-5,10-methylene-5,6,7,8-tetrahydrofolate + NADP(+) = (6R)-5,10-methenyltetrahydrofolate + NADPH</text>
        <dbReference type="Rhea" id="RHEA:22812"/>
        <dbReference type="ChEBI" id="CHEBI:15636"/>
        <dbReference type="ChEBI" id="CHEBI:57455"/>
        <dbReference type="ChEBI" id="CHEBI:57783"/>
        <dbReference type="ChEBI" id="CHEBI:58349"/>
        <dbReference type="EC" id="1.5.1.5"/>
    </reaction>
</comment>
<dbReference type="PRINTS" id="PR00085">
    <property type="entry name" value="THFDHDRGNASE"/>
</dbReference>
<keyword evidence="17" id="KW-1185">Reference proteome</keyword>
<feature type="domain" description="Tetrahydrofolate dehydrogenase/cyclohydrolase catalytic" evidence="14">
    <location>
        <begin position="6"/>
        <end position="121"/>
    </location>
</feature>
<organism evidence="16 17">
    <name type="scientific">Stigmatella erecta</name>
    <dbReference type="NCBI Taxonomy" id="83460"/>
    <lineage>
        <taxon>Bacteria</taxon>
        <taxon>Pseudomonadati</taxon>
        <taxon>Myxococcota</taxon>
        <taxon>Myxococcia</taxon>
        <taxon>Myxococcales</taxon>
        <taxon>Cystobacterineae</taxon>
        <taxon>Archangiaceae</taxon>
        <taxon>Stigmatella</taxon>
    </lineage>
</organism>
<keyword evidence="7 13" id="KW-0521">NADP</keyword>
<evidence type="ECO:0000256" key="10">
    <source>
        <dbReference type="ARBA" id="ARBA00023167"/>
    </source>
</evidence>
<proteinExistence type="inferred from homology"/>
<dbReference type="HAMAP" id="MF_01576">
    <property type="entry name" value="THF_DHG_CYH"/>
    <property type="match status" value="1"/>
</dbReference>
<dbReference type="NCBIfam" id="NF010783">
    <property type="entry name" value="PRK14186.1"/>
    <property type="match status" value="1"/>
</dbReference>
<dbReference type="FunFam" id="3.40.50.10860:FF:000001">
    <property type="entry name" value="Bifunctional protein FolD"/>
    <property type="match status" value="1"/>
</dbReference>
<evidence type="ECO:0000256" key="11">
    <source>
        <dbReference type="ARBA" id="ARBA00023268"/>
    </source>
</evidence>
<evidence type="ECO:0000256" key="12">
    <source>
        <dbReference type="ARBA" id="ARBA00036357"/>
    </source>
</evidence>
<evidence type="ECO:0000256" key="2">
    <source>
        <dbReference type="ARBA" id="ARBA00011738"/>
    </source>
</evidence>
<dbReference type="SUPFAM" id="SSF53223">
    <property type="entry name" value="Aminoacid dehydrogenase-like, N-terminal domain"/>
    <property type="match status" value="1"/>
</dbReference>
<dbReference type="EC" id="1.5.1.5" evidence="13"/>
<evidence type="ECO:0000256" key="8">
    <source>
        <dbReference type="ARBA" id="ARBA00023002"/>
    </source>
</evidence>
<dbReference type="InterPro" id="IPR046346">
    <property type="entry name" value="Aminoacid_DH-like_N_sf"/>
</dbReference>
<evidence type="ECO:0000256" key="5">
    <source>
        <dbReference type="ARBA" id="ARBA00022755"/>
    </source>
</evidence>
<evidence type="ECO:0000256" key="3">
    <source>
        <dbReference type="ARBA" id="ARBA00022563"/>
    </source>
</evidence>
<keyword evidence="9 13" id="KW-0368">Histidine biosynthesis</keyword>
<evidence type="ECO:0000256" key="9">
    <source>
        <dbReference type="ARBA" id="ARBA00023102"/>
    </source>
</evidence>
<evidence type="ECO:0000256" key="1">
    <source>
        <dbReference type="ARBA" id="ARBA00004777"/>
    </source>
</evidence>
<dbReference type="InterPro" id="IPR020631">
    <property type="entry name" value="THF_DH/CycHdrlase_NAD-bd_dom"/>
</dbReference>
<dbReference type="Pfam" id="PF02882">
    <property type="entry name" value="THF_DHG_CYH_C"/>
    <property type="match status" value="1"/>
</dbReference>
<dbReference type="EMBL" id="FOIJ01000004">
    <property type="protein sequence ID" value="SET74122.1"/>
    <property type="molecule type" value="Genomic_DNA"/>
</dbReference>
<keyword evidence="10 13" id="KW-0486">Methionine biosynthesis</keyword>
<dbReference type="InterPro" id="IPR000672">
    <property type="entry name" value="THF_DH/CycHdrlase"/>
</dbReference>
<dbReference type="FunFam" id="3.40.50.720:FF:000006">
    <property type="entry name" value="Bifunctional protein FolD"/>
    <property type="match status" value="1"/>
</dbReference>
<evidence type="ECO:0000256" key="6">
    <source>
        <dbReference type="ARBA" id="ARBA00022801"/>
    </source>
</evidence>
<comment type="similarity">
    <text evidence="13">Belongs to the tetrahydrofolate dehydrogenase/cyclohydrolase family.</text>
</comment>
<evidence type="ECO:0000256" key="13">
    <source>
        <dbReference type="HAMAP-Rule" id="MF_01576"/>
    </source>
</evidence>
<sequence>MTAQLIDGKAIAAQLRQHIAQRVSERRQQGLRVPGLAVILVGTDPASQVYVSHKRKDCEEVGILSVAHDLPAETSQAELLSLIDRLNADPAIDGILVQLPLPAHLDASQLLERIRPDKDVDGFHPYNVGRLAQRIPLLRPCTPKGIMTLLASTGVDTYGLHAVVVGASNIVGRPMALELLLAGCTVTVTHRFTRELAHHVGQADLLVVAAGKPGLVKGEWIKQGAIVIDVGINRQADGKLVGDVEYAPALARAGWITPVPGGVGPMTRASLLENTLYAAETLHRPSGGPG</sequence>
<dbReference type="InterPro" id="IPR036291">
    <property type="entry name" value="NAD(P)-bd_dom_sf"/>
</dbReference>
<dbReference type="AlphaFoldDB" id="A0A1I0GUM2"/>
<dbReference type="Gene3D" id="3.40.50.720">
    <property type="entry name" value="NAD(P)-binding Rossmann-like Domain"/>
    <property type="match status" value="1"/>
</dbReference>
<evidence type="ECO:0000259" key="15">
    <source>
        <dbReference type="Pfam" id="PF02882"/>
    </source>
</evidence>
<dbReference type="GO" id="GO:0005829">
    <property type="term" value="C:cytosol"/>
    <property type="evidence" value="ECO:0007669"/>
    <property type="project" value="TreeGrafter"/>
</dbReference>
<keyword evidence="5 13" id="KW-0658">Purine biosynthesis</keyword>
<dbReference type="UniPathway" id="UPA00193"/>
<dbReference type="Gene3D" id="3.40.50.10860">
    <property type="entry name" value="Leucine Dehydrogenase, chain A, domain 1"/>
    <property type="match status" value="1"/>
</dbReference>
<dbReference type="GO" id="GO:0006164">
    <property type="term" value="P:purine nucleotide biosynthetic process"/>
    <property type="evidence" value="ECO:0007669"/>
    <property type="project" value="UniProtKB-KW"/>
</dbReference>
<keyword evidence="3 13" id="KW-0554">One-carbon metabolism</keyword>
<keyword evidence="11 13" id="KW-0511">Multifunctional enzyme</keyword>
<dbReference type="PROSITE" id="PS00766">
    <property type="entry name" value="THF_DHG_CYH_1"/>
    <property type="match status" value="1"/>
</dbReference>
<protein>
    <recommendedName>
        <fullName evidence="13">Bifunctional protein FolD</fullName>
    </recommendedName>
    <domain>
        <recommendedName>
            <fullName evidence="13">Methylenetetrahydrofolate dehydrogenase</fullName>
            <ecNumber evidence="13">1.5.1.5</ecNumber>
        </recommendedName>
    </domain>
    <domain>
        <recommendedName>
            <fullName evidence="13">Methenyltetrahydrofolate cyclohydrolase</fullName>
            <ecNumber evidence="13">3.5.4.9</ecNumber>
        </recommendedName>
    </domain>
</protein>
<evidence type="ECO:0000313" key="16">
    <source>
        <dbReference type="EMBL" id="SET74122.1"/>
    </source>
</evidence>
<dbReference type="CDD" id="cd01080">
    <property type="entry name" value="NAD_bind_m-THF_DH_Cyclohyd"/>
    <property type="match status" value="1"/>
</dbReference>
<evidence type="ECO:0000256" key="7">
    <source>
        <dbReference type="ARBA" id="ARBA00022857"/>
    </source>
</evidence>
<dbReference type="GO" id="GO:0000105">
    <property type="term" value="P:L-histidine biosynthetic process"/>
    <property type="evidence" value="ECO:0007669"/>
    <property type="project" value="UniProtKB-KW"/>
</dbReference>
<feature type="binding site" evidence="13">
    <location>
        <begin position="166"/>
        <end position="168"/>
    </location>
    <ligand>
        <name>NADP(+)</name>
        <dbReference type="ChEBI" id="CHEBI:58349"/>
    </ligand>
</feature>
<dbReference type="GO" id="GO:0004477">
    <property type="term" value="F:methenyltetrahydrofolate cyclohydrolase activity"/>
    <property type="evidence" value="ECO:0007669"/>
    <property type="project" value="UniProtKB-UniRule"/>
</dbReference>
<dbReference type="GO" id="GO:0009086">
    <property type="term" value="P:methionine biosynthetic process"/>
    <property type="evidence" value="ECO:0007669"/>
    <property type="project" value="UniProtKB-KW"/>
</dbReference>
<dbReference type="EC" id="3.5.4.9" evidence="13"/>
<dbReference type="GO" id="GO:0004488">
    <property type="term" value="F:methylenetetrahydrofolate dehydrogenase (NADP+) activity"/>
    <property type="evidence" value="ECO:0007669"/>
    <property type="project" value="UniProtKB-UniRule"/>
</dbReference>
<dbReference type="RefSeq" id="WP_093518771.1">
    <property type="nucleotide sequence ID" value="NZ_FOIJ01000004.1"/>
</dbReference>
<reference evidence="17" key="1">
    <citation type="submission" date="2016-10" db="EMBL/GenBank/DDBJ databases">
        <authorList>
            <person name="Varghese N."/>
            <person name="Submissions S."/>
        </authorList>
    </citation>
    <scope>NUCLEOTIDE SEQUENCE [LARGE SCALE GENOMIC DNA]</scope>
    <source>
        <strain evidence="17">DSM 16858</strain>
    </source>
</reference>
<gene>
    <name evidence="13" type="primary">folD</name>
    <name evidence="16" type="ORF">SAMN05443639_104146</name>
</gene>
<dbReference type="NCBIfam" id="NF008058">
    <property type="entry name" value="PRK10792.1"/>
    <property type="match status" value="1"/>
</dbReference>
<comment type="function">
    <text evidence="13">Catalyzes the oxidation of 5,10-methylenetetrahydrofolate to 5,10-methenyltetrahydrofolate and then the hydrolysis of 5,10-methenyltetrahydrofolate to 10-formyltetrahydrofolate.</text>
</comment>
<name>A0A1I0GUM2_9BACT</name>
<keyword evidence="8 13" id="KW-0560">Oxidoreductase</keyword>
<keyword evidence="6 13" id="KW-0378">Hydrolase</keyword>
<dbReference type="Proteomes" id="UP000199181">
    <property type="component" value="Unassembled WGS sequence"/>
</dbReference>
<evidence type="ECO:0000259" key="14">
    <source>
        <dbReference type="Pfam" id="PF00763"/>
    </source>
</evidence>
<dbReference type="PANTHER" id="PTHR48099">
    <property type="entry name" value="C-1-TETRAHYDROFOLATE SYNTHASE, CYTOPLASMIC-RELATED"/>
    <property type="match status" value="1"/>
</dbReference>
<evidence type="ECO:0000313" key="17">
    <source>
        <dbReference type="Proteomes" id="UP000199181"/>
    </source>
</evidence>
<comment type="catalytic activity">
    <reaction evidence="12 13">
        <text>(6R)-5,10-methenyltetrahydrofolate + H2O = (6R)-10-formyltetrahydrofolate + H(+)</text>
        <dbReference type="Rhea" id="RHEA:23700"/>
        <dbReference type="ChEBI" id="CHEBI:15377"/>
        <dbReference type="ChEBI" id="CHEBI:15378"/>
        <dbReference type="ChEBI" id="CHEBI:57455"/>
        <dbReference type="ChEBI" id="CHEBI:195366"/>
        <dbReference type="EC" id="3.5.4.9"/>
    </reaction>
</comment>
<accession>A0A1I0GUM2</accession>
<dbReference type="SUPFAM" id="SSF51735">
    <property type="entry name" value="NAD(P)-binding Rossmann-fold domains"/>
    <property type="match status" value="1"/>
</dbReference>
<dbReference type="Pfam" id="PF00763">
    <property type="entry name" value="THF_DHG_CYH"/>
    <property type="match status" value="1"/>
</dbReference>
<dbReference type="GO" id="GO:0035999">
    <property type="term" value="P:tetrahydrofolate interconversion"/>
    <property type="evidence" value="ECO:0007669"/>
    <property type="project" value="UniProtKB-UniRule"/>
</dbReference>
<feature type="binding site" evidence="13">
    <location>
        <position position="232"/>
    </location>
    <ligand>
        <name>NADP(+)</name>
        <dbReference type="ChEBI" id="CHEBI:58349"/>
    </ligand>
</feature>
<keyword evidence="4 13" id="KW-0028">Amino-acid biosynthesis</keyword>
<dbReference type="InterPro" id="IPR020630">
    <property type="entry name" value="THF_DH/CycHdrlase_cat_dom"/>
</dbReference>
<dbReference type="PANTHER" id="PTHR48099:SF5">
    <property type="entry name" value="C-1-TETRAHYDROFOLATE SYNTHASE, CYTOPLASMIC"/>
    <property type="match status" value="1"/>
</dbReference>
<feature type="domain" description="Tetrahydrofolate dehydrogenase/cyclohydrolase NAD(P)-binding" evidence="15">
    <location>
        <begin position="140"/>
        <end position="281"/>
    </location>
</feature>
<comment type="pathway">
    <text evidence="1 13">One-carbon metabolism; tetrahydrofolate interconversion.</text>
</comment>
<dbReference type="InterPro" id="IPR020867">
    <property type="entry name" value="THF_DH/CycHdrlase_CS"/>
</dbReference>